<keyword evidence="7" id="KW-1185">Reference proteome</keyword>
<dbReference type="SUPFAM" id="SSF53850">
    <property type="entry name" value="Periplasmic binding protein-like II"/>
    <property type="match status" value="1"/>
</dbReference>
<dbReference type="InterPro" id="IPR036388">
    <property type="entry name" value="WH-like_DNA-bd_sf"/>
</dbReference>
<evidence type="ECO:0000256" key="2">
    <source>
        <dbReference type="ARBA" id="ARBA00023015"/>
    </source>
</evidence>
<dbReference type="InterPro" id="IPR058163">
    <property type="entry name" value="LysR-type_TF_proteobact-type"/>
</dbReference>
<keyword evidence="4" id="KW-0804">Transcription</keyword>
<name>A0A2S2CVB9_9PROT</name>
<dbReference type="PROSITE" id="PS50931">
    <property type="entry name" value="HTH_LYSR"/>
    <property type="match status" value="1"/>
</dbReference>
<dbReference type="EMBL" id="CP029354">
    <property type="protein sequence ID" value="AWK88463.1"/>
    <property type="molecule type" value="Genomic_DNA"/>
</dbReference>
<dbReference type="Pfam" id="PF03466">
    <property type="entry name" value="LysR_substrate"/>
    <property type="match status" value="1"/>
</dbReference>
<dbReference type="KEGG" id="azz:DEW08_20580"/>
<reference evidence="7" key="1">
    <citation type="submission" date="2018-05" db="EMBL/GenBank/DDBJ databases">
        <title>Azospirillum thermophila sp. nov., a novel isolated from hot spring.</title>
        <authorList>
            <person name="Zhao Z."/>
        </authorList>
    </citation>
    <scope>NUCLEOTIDE SEQUENCE [LARGE SCALE GENOMIC DNA]</scope>
    <source>
        <strain evidence="7">CFH 70021</strain>
    </source>
</reference>
<dbReference type="GO" id="GO:0003700">
    <property type="term" value="F:DNA-binding transcription factor activity"/>
    <property type="evidence" value="ECO:0007669"/>
    <property type="project" value="InterPro"/>
</dbReference>
<evidence type="ECO:0000256" key="1">
    <source>
        <dbReference type="ARBA" id="ARBA00009437"/>
    </source>
</evidence>
<dbReference type="Pfam" id="PF00126">
    <property type="entry name" value="HTH_1"/>
    <property type="match status" value="1"/>
</dbReference>
<evidence type="ECO:0000313" key="7">
    <source>
        <dbReference type="Proteomes" id="UP000245629"/>
    </source>
</evidence>
<dbReference type="Gene3D" id="3.40.190.290">
    <property type="match status" value="1"/>
</dbReference>
<dbReference type="PANTHER" id="PTHR30537:SF3">
    <property type="entry name" value="TRANSCRIPTIONAL REGULATORY PROTEIN"/>
    <property type="match status" value="1"/>
</dbReference>
<dbReference type="InterPro" id="IPR036390">
    <property type="entry name" value="WH_DNA-bd_sf"/>
</dbReference>
<evidence type="ECO:0000256" key="4">
    <source>
        <dbReference type="ARBA" id="ARBA00023163"/>
    </source>
</evidence>
<gene>
    <name evidence="6" type="ORF">DEW08_20580</name>
</gene>
<dbReference type="Gene3D" id="1.10.10.10">
    <property type="entry name" value="Winged helix-like DNA-binding domain superfamily/Winged helix DNA-binding domain"/>
    <property type="match status" value="1"/>
</dbReference>
<evidence type="ECO:0000256" key="3">
    <source>
        <dbReference type="ARBA" id="ARBA00023125"/>
    </source>
</evidence>
<evidence type="ECO:0000259" key="5">
    <source>
        <dbReference type="PROSITE" id="PS50931"/>
    </source>
</evidence>
<proteinExistence type="inferred from homology"/>
<dbReference type="PANTHER" id="PTHR30537">
    <property type="entry name" value="HTH-TYPE TRANSCRIPTIONAL REGULATOR"/>
    <property type="match status" value="1"/>
</dbReference>
<dbReference type="InterPro" id="IPR000847">
    <property type="entry name" value="LysR_HTH_N"/>
</dbReference>
<dbReference type="RefSeq" id="WP_109330767.1">
    <property type="nucleotide sequence ID" value="NZ_CP029354.1"/>
</dbReference>
<organism evidence="6 7">
    <name type="scientific">Azospirillum thermophilum</name>
    <dbReference type="NCBI Taxonomy" id="2202148"/>
    <lineage>
        <taxon>Bacteria</taxon>
        <taxon>Pseudomonadati</taxon>
        <taxon>Pseudomonadota</taxon>
        <taxon>Alphaproteobacteria</taxon>
        <taxon>Rhodospirillales</taxon>
        <taxon>Azospirillaceae</taxon>
        <taxon>Azospirillum</taxon>
    </lineage>
</organism>
<keyword evidence="3" id="KW-0238">DNA-binding</keyword>
<dbReference type="GO" id="GO:0006351">
    <property type="term" value="P:DNA-templated transcription"/>
    <property type="evidence" value="ECO:0007669"/>
    <property type="project" value="TreeGrafter"/>
</dbReference>
<dbReference type="InterPro" id="IPR005119">
    <property type="entry name" value="LysR_subst-bd"/>
</dbReference>
<keyword evidence="2" id="KW-0805">Transcription regulation</keyword>
<accession>A0A2S2CVB9</accession>
<evidence type="ECO:0000313" key="6">
    <source>
        <dbReference type="EMBL" id="AWK88463.1"/>
    </source>
</evidence>
<dbReference type="GO" id="GO:0043565">
    <property type="term" value="F:sequence-specific DNA binding"/>
    <property type="evidence" value="ECO:0007669"/>
    <property type="project" value="TreeGrafter"/>
</dbReference>
<sequence>MLDWNDLRYFLSIARTGSLTAAAAELRVSPSTAGRRIESLEQALAVTLFARHQTGYFLTDAGRALLTRAEAVADGVAALQRSATGLDGDLAGTVRLATAETLANSILVPALPAFRAEHPRLALELVTGITTIGLSRREADLALRLVRPEEQTLHLRRLCRQGYGLYGAAGYLEARPWRGVERLADHALVGWEERFSHLPAARWLAGAMAGGMAGGPQDGAPWLRTTSLSAQAAAAAAGLGLAVLPCFLGDGEPGLRRLLGPREVFAEDLWLVLHGDLAHSARVRTVAEFVADTVLSRRALLEGDG</sequence>
<dbReference type="OrthoDB" id="5297263at2"/>
<dbReference type="FunFam" id="1.10.10.10:FF:000001">
    <property type="entry name" value="LysR family transcriptional regulator"/>
    <property type="match status" value="1"/>
</dbReference>
<dbReference type="AlphaFoldDB" id="A0A2S2CVB9"/>
<protein>
    <submittedName>
        <fullName evidence="6">LysR family transcriptional regulator</fullName>
    </submittedName>
</protein>
<feature type="domain" description="HTH lysR-type" evidence="5">
    <location>
        <begin position="2"/>
        <end position="59"/>
    </location>
</feature>
<dbReference type="Proteomes" id="UP000245629">
    <property type="component" value="Chromosome 3"/>
</dbReference>
<dbReference type="SUPFAM" id="SSF46785">
    <property type="entry name" value="Winged helix' DNA-binding domain"/>
    <property type="match status" value="1"/>
</dbReference>
<comment type="similarity">
    <text evidence="1">Belongs to the LysR transcriptional regulatory family.</text>
</comment>